<keyword evidence="7" id="KW-1185">Reference proteome</keyword>
<feature type="compositionally biased region" description="Low complexity" evidence="4">
    <location>
        <begin position="1"/>
        <end position="22"/>
    </location>
</feature>
<evidence type="ECO:0000259" key="5">
    <source>
        <dbReference type="Pfam" id="PF08386"/>
    </source>
</evidence>
<evidence type="ECO:0000256" key="3">
    <source>
        <dbReference type="ARBA" id="ARBA00022801"/>
    </source>
</evidence>
<keyword evidence="2" id="KW-0732">Signal</keyword>
<feature type="domain" description="Peptidase S33 tripeptidyl aminopeptidase-like C-terminal" evidence="5">
    <location>
        <begin position="421"/>
        <end position="522"/>
    </location>
</feature>
<evidence type="ECO:0000313" key="6">
    <source>
        <dbReference type="EMBL" id="NGO73076.1"/>
    </source>
</evidence>
<keyword evidence="3 6" id="KW-0378">Hydrolase</keyword>
<organism evidence="6 7">
    <name type="scientific">Streptomyces boncukensis</name>
    <dbReference type="NCBI Taxonomy" id="2711219"/>
    <lineage>
        <taxon>Bacteria</taxon>
        <taxon>Bacillati</taxon>
        <taxon>Actinomycetota</taxon>
        <taxon>Actinomycetes</taxon>
        <taxon>Kitasatosporales</taxon>
        <taxon>Streptomycetaceae</taxon>
        <taxon>Streptomyces</taxon>
    </lineage>
</organism>
<comment type="similarity">
    <text evidence="1">Belongs to the peptidase S33 family.</text>
</comment>
<dbReference type="InterPro" id="IPR051601">
    <property type="entry name" value="Serine_prot/Carboxylest_S33"/>
</dbReference>
<evidence type="ECO:0000256" key="2">
    <source>
        <dbReference type="ARBA" id="ARBA00022729"/>
    </source>
</evidence>
<dbReference type="PANTHER" id="PTHR43248:SF29">
    <property type="entry name" value="TRIPEPTIDYL AMINOPEPTIDASE"/>
    <property type="match status" value="1"/>
</dbReference>
<dbReference type="RefSeq" id="WP_165302748.1">
    <property type="nucleotide sequence ID" value="NZ_JAAKZZ010000613.1"/>
</dbReference>
<protein>
    <submittedName>
        <fullName evidence="6">Alpha/beta hydrolase</fullName>
    </submittedName>
</protein>
<evidence type="ECO:0000256" key="1">
    <source>
        <dbReference type="ARBA" id="ARBA00010088"/>
    </source>
</evidence>
<name>A0A6G4X6B7_9ACTN</name>
<dbReference type="PANTHER" id="PTHR43248">
    <property type="entry name" value="2-SUCCINYL-6-HYDROXY-2,4-CYCLOHEXADIENE-1-CARBOXYLATE SYNTHASE"/>
    <property type="match status" value="1"/>
</dbReference>
<dbReference type="InterPro" id="IPR013595">
    <property type="entry name" value="Pept_S33_TAP-like_C"/>
</dbReference>
<reference evidence="6 7" key="1">
    <citation type="submission" date="2020-02" db="EMBL/GenBank/DDBJ databases">
        <title>Whole-genome analyses of novel actinobacteria.</title>
        <authorList>
            <person name="Sahin N."/>
            <person name="Tatar D."/>
        </authorList>
    </citation>
    <scope>NUCLEOTIDE SEQUENCE [LARGE SCALE GENOMIC DNA]</scope>
    <source>
        <strain evidence="6 7">SB3404</strain>
    </source>
</reference>
<dbReference type="GO" id="GO:0016787">
    <property type="term" value="F:hydrolase activity"/>
    <property type="evidence" value="ECO:0007669"/>
    <property type="project" value="UniProtKB-KW"/>
</dbReference>
<evidence type="ECO:0000256" key="4">
    <source>
        <dbReference type="SAM" id="MobiDB-lite"/>
    </source>
</evidence>
<gene>
    <name evidence="6" type="ORF">G5C65_33000</name>
</gene>
<feature type="non-terminal residue" evidence="6">
    <location>
        <position position="1"/>
    </location>
</feature>
<feature type="region of interest" description="Disordered" evidence="4">
    <location>
        <begin position="1"/>
        <end position="71"/>
    </location>
</feature>
<accession>A0A6G4X6B7</accession>
<dbReference type="Pfam" id="PF08386">
    <property type="entry name" value="Abhydrolase_4"/>
    <property type="match status" value="1"/>
</dbReference>
<sequence length="523" mass="54934">PGGGASSSAAPSRPDASPDTPRGAATAERGEHRTEDLPGALTGQRLDWSRCPAPSAAQGEDAGSPSPLEDGTEWECATLTVPVDYAAPRGATLGVAVVRAREREGGGGGGRIGSLLFNFGGPGGSGVAALPAFARDYRALHQRYDLVSFDPRGVGRSEGVVCLDGEQLDRYFAADWTPDTAAEEKRLFRRQDRFAQACERRAGRLLPHLTTENTARDMDLLRAVLGDDKLHYFGISYGSELGGVYAHLFPRRVGRAVLDAVADPGATPAEGSLGQTAGFEKALDSYLKDCARQDGQCPVSADPAEAKREITELLARLDAEPLPTGGPRKLTEALAESGIAQALYSERLWDALSQGLDEALRDGSGSTLLLLADSLNGRNQDGGYSTLQTSLTAINCADTAKRYTAQDIKARLPAFTRASGVFGPASAWGLAHCRNWPATGRRTAPDVSAPGAPPIVLVGNTGDPATPYEGARRMARALGGSARLLTYKGEGHGSYDTGDSCVRKAVDGYLLDGRAPKDGTVCP</sequence>
<dbReference type="Proteomes" id="UP000477722">
    <property type="component" value="Unassembled WGS sequence"/>
</dbReference>
<dbReference type="EMBL" id="JAAKZZ010000613">
    <property type="protein sequence ID" value="NGO73076.1"/>
    <property type="molecule type" value="Genomic_DNA"/>
</dbReference>
<evidence type="ECO:0000313" key="7">
    <source>
        <dbReference type="Proteomes" id="UP000477722"/>
    </source>
</evidence>
<proteinExistence type="inferred from homology"/>
<dbReference type="AlphaFoldDB" id="A0A6G4X6B7"/>
<dbReference type="SUPFAM" id="SSF53474">
    <property type="entry name" value="alpha/beta-Hydrolases"/>
    <property type="match status" value="1"/>
</dbReference>
<comment type="caution">
    <text evidence="6">The sequence shown here is derived from an EMBL/GenBank/DDBJ whole genome shotgun (WGS) entry which is preliminary data.</text>
</comment>
<dbReference type="InterPro" id="IPR029058">
    <property type="entry name" value="AB_hydrolase_fold"/>
</dbReference>
<dbReference type="Gene3D" id="3.40.50.1820">
    <property type="entry name" value="alpha/beta hydrolase"/>
    <property type="match status" value="1"/>
</dbReference>